<evidence type="ECO:0008006" key="3">
    <source>
        <dbReference type="Google" id="ProtNLM"/>
    </source>
</evidence>
<dbReference type="EMBL" id="LGKN01000004">
    <property type="protein sequence ID" value="KPL88205.1"/>
    <property type="molecule type" value="Genomic_DNA"/>
</dbReference>
<proteinExistence type="predicted"/>
<accession>A0A0P6Y644</accession>
<organism evidence="1 2">
    <name type="scientific">Ardenticatena maritima</name>
    <dbReference type="NCBI Taxonomy" id="872965"/>
    <lineage>
        <taxon>Bacteria</taxon>
        <taxon>Bacillati</taxon>
        <taxon>Chloroflexota</taxon>
        <taxon>Ardenticatenia</taxon>
        <taxon>Ardenticatenales</taxon>
        <taxon>Ardenticatenaceae</taxon>
        <taxon>Ardenticatena</taxon>
    </lineage>
</organism>
<gene>
    <name evidence="1" type="ORF">SE16_04910</name>
</gene>
<name>A0A0P6Y644_9CHLR</name>
<protein>
    <recommendedName>
        <fullName evidence="3">DUF304 domain-containing protein</fullName>
    </recommendedName>
</protein>
<sequence>MSDVLKFGSAILGNRLIIYDNRVEIITGFWPFRRKRVIPFNNIASVETPRFLNVVVIHTNDGKRHKYSVGNAKKIQQAIVERM</sequence>
<dbReference type="AlphaFoldDB" id="A0A0P6Y644"/>
<evidence type="ECO:0000313" key="2">
    <source>
        <dbReference type="Proteomes" id="UP000050502"/>
    </source>
</evidence>
<evidence type="ECO:0000313" key="1">
    <source>
        <dbReference type="EMBL" id="KPL88205.1"/>
    </source>
</evidence>
<reference evidence="1 2" key="1">
    <citation type="submission" date="2015-07" db="EMBL/GenBank/DDBJ databases">
        <title>Whole genome sequence of Ardenticatena maritima DSM 23922.</title>
        <authorList>
            <person name="Hemp J."/>
            <person name="Ward L.M."/>
            <person name="Pace L.A."/>
            <person name="Fischer W.W."/>
        </authorList>
    </citation>
    <scope>NUCLEOTIDE SEQUENCE [LARGE SCALE GENOMIC DNA]</scope>
    <source>
        <strain evidence="1 2">110S</strain>
    </source>
</reference>
<dbReference type="Proteomes" id="UP000050502">
    <property type="component" value="Unassembled WGS sequence"/>
</dbReference>
<comment type="caution">
    <text evidence="1">The sequence shown here is derived from an EMBL/GenBank/DDBJ whole genome shotgun (WGS) entry which is preliminary data.</text>
</comment>